<comment type="similarity">
    <text evidence="1 4">Belongs to the glycosyl hydrolase 1 family.</text>
</comment>
<keyword evidence="3" id="KW-0326">Glycosidase</keyword>
<dbReference type="InterPro" id="IPR017853">
    <property type="entry name" value="GH"/>
</dbReference>
<evidence type="ECO:0000256" key="3">
    <source>
        <dbReference type="ARBA" id="ARBA00023295"/>
    </source>
</evidence>
<dbReference type="Proteomes" id="UP000326912">
    <property type="component" value="Unassembled WGS sequence"/>
</dbReference>
<dbReference type="PANTHER" id="PTHR10353">
    <property type="entry name" value="GLYCOSYL HYDROLASE"/>
    <property type="match status" value="1"/>
</dbReference>
<dbReference type="InterPro" id="IPR001360">
    <property type="entry name" value="Glyco_hydro_1"/>
</dbReference>
<name>A0A5J4KYH2_9CHLR</name>
<dbReference type="GO" id="GO:0008422">
    <property type="term" value="F:beta-glucosidase activity"/>
    <property type="evidence" value="ECO:0007669"/>
    <property type="project" value="TreeGrafter"/>
</dbReference>
<accession>A0A5J4KYH2</accession>
<keyword evidence="6" id="KW-1185">Reference proteome</keyword>
<sequence length="43" mass="5038">MDNYEWAEGYSKRFGLVYVDFATQKRIIKDSGRWYAAFLAAQA</sequence>
<dbReference type="RefSeq" id="WP_233097943.1">
    <property type="nucleotide sequence ID" value="NZ_BKZW01000004.1"/>
</dbReference>
<proteinExistence type="inferred from homology"/>
<dbReference type="SUPFAM" id="SSF51445">
    <property type="entry name" value="(Trans)glycosidases"/>
    <property type="match status" value="1"/>
</dbReference>
<evidence type="ECO:0000256" key="4">
    <source>
        <dbReference type="RuleBase" id="RU003690"/>
    </source>
</evidence>
<dbReference type="EMBL" id="BKZW01000004">
    <property type="protein sequence ID" value="GER91551.1"/>
    <property type="molecule type" value="Genomic_DNA"/>
</dbReference>
<protein>
    <recommendedName>
        <fullName evidence="7">Glycosyl hydrolase family 1</fullName>
    </recommendedName>
</protein>
<evidence type="ECO:0000313" key="5">
    <source>
        <dbReference type="EMBL" id="GER91551.1"/>
    </source>
</evidence>
<evidence type="ECO:0000313" key="6">
    <source>
        <dbReference type="Proteomes" id="UP000326912"/>
    </source>
</evidence>
<evidence type="ECO:0008006" key="7">
    <source>
        <dbReference type="Google" id="ProtNLM"/>
    </source>
</evidence>
<comment type="caution">
    <text evidence="5">The sequence shown here is derived from an EMBL/GenBank/DDBJ whole genome shotgun (WGS) entry which is preliminary data.</text>
</comment>
<keyword evidence="2" id="KW-0378">Hydrolase</keyword>
<dbReference type="AlphaFoldDB" id="A0A5J4KYH2"/>
<organism evidence="5 6">
    <name type="scientific">Dictyobacter vulcani</name>
    <dbReference type="NCBI Taxonomy" id="2607529"/>
    <lineage>
        <taxon>Bacteria</taxon>
        <taxon>Bacillati</taxon>
        <taxon>Chloroflexota</taxon>
        <taxon>Ktedonobacteria</taxon>
        <taxon>Ktedonobacterales</taxon>
        <taxon>Dictyobacteraceae</taxon>
        <taxon>Dictyobacter</taxon>
    </lineage>
</organism>
<dbReference type="GO" id="GO:0005975">
    <property type="term" value="P:carbohydrate metabolic process"/>
    <property type="evidence" value="ECO:0007669"/>
    <property type="project" value="InterPro"/>
</dbReference>
<evidence type="ECO:0000256" key="2">
    <source>
        <dbReference type="ARBA" id="ARBA00022801"/>
    </source>
</evidence>
<dbReference type="Gene3D" id="3.20.20.80">
    <property type="entry name" value="Glycosidases"/>
    <property type="match status" value="1"/>
</dbReference>
<dbReference type="PANTHER" id="PTHR10353:SF36">
    <property type="entry name" value="LP05116P"/>
    <property type="match status" value="1"/>
</dbReference>
<gene>
    <name evidence="5" type="ORF">KDW_57130</name>
</gene>
<evidence type="ECO:0000256" key="1">
    <source>
        <dbReference type="ARBA" id="ARBA00010838"/>
    </source>
</evidence>
<dbReference type="Pfam" id="PF00232">
    <property type="entry name" value="Glyco_hydro_1"/>
    <property type="match status" value="1"/>
</dbReference>
<reference evidence="5 6" key="1">
    <citation type="submission" date="2019-10" db="EMBL/GenBank/DDBJ databases">
        <title>Dictyobacter vulcani sp. nov., within the class Ktedonobacteria, isolated from soil of volcanic Mt. Zao.</title>
        <authorList>
            <person name="Zheng Y."/>
            <person name="Wang C.M."/>
            <person name="Sakai Y."/>
            <person name="Abe K."/>
            <person name="Yokota A."/>
            <person name="Yabe S."/>
        </authorList>
    </citation>
    <scope>NUCLEOTIDE SEQUENCE [LARGE SCALE GENOMIC DNA]</scope>
    <source>
        <strain evidence="5 6">W12</strain>
    </source>
</reference>